<keyword evidence="2" id="KW-1185">Reference proteome</keyword>
<evidence type="ECO:0000313" key="2">
    <source>
        <dbReference type="Proteomes" id="UP001301442"/>
    </source>
</evidence>
<name>A0ABZ0GLP7_9GAMM</name>
<dbReference type="RefSeq" id="WP_348395616.1">
    <property type="nucleotide sequence ID" value="NZ_CP136600.1"/>
</dbReference>
<dbReference type="Proteomes" id="UP001301442">
    <property type="component" value="Chromosome"/>
</dbReference>
<evidence type="ECO:0008006" key="3">
    <source>
        <dbReference type="Google" id="ProtNLM"/>
    </source>
</evidence>
<protein>
    <recommendedName>
        <fullName evidence="3">CULT domain-containing protein</fullName>
    </recommendedName>
</protein>
<dbReference type="EMBL" id="CP136600">
    <property type="protein sequence ID" value="WOH36804.1"/>
    <property type="molecule type" value="Genomic_DNA"/>
</dbReference>
<accession>A0ABZ0GLP7</accession>
<organism evidence="1 2">
    <name type="scientific">Thalassotalea fonticola</name>
    <dbReference type="NCBI Taxonomy" id="3065649"/>
    <lineage>
        <taxon>Bacteria</taxon>
        <taxon>Pseudomonadati</taxon>
        <taxon>Pseudomonadota</taxon>
        <taxon>Gammaproteobacteria</taxon>
        <taxon>Alteromonadales</taxon>
        <taxon>Colwelliaceae</taxon>
        <taxon>Thalassotalea</taxon>
    </lineage>
</organism>
<gene>
    <name evidence="1" type="ORF">RI844_15715</name>
</gene>
<reference evidence="1 2" key="1">
    <citation type="submission" date="2023-09" db="EMBL/GenBank/DDBJ databases">
        <authorList>
            <person name="Qi X."/>
        </authorList>
    </citation>
    <scope>NUCLEOTIDE SEQUENCE [LARGE SCALE GENOMIC DNA]</scope>
    <source>
        <strain evidence="1 2">S1-1</strain>
    </source>
</reference>
<evidence type="ECO:0000313" key="1">
    <source>
        <dbReference type="EMBL" id="WOH36804.1"/>
    </source>
</evidence>
<proteinExistence type="predicted"/>
<sequence length="125" mass="14377">MEVIKLYTQPKHDRKPFYDGGKGAPYKFKCPVCKAKNIIPFESLLHATWNWKEDFSKEELLNIQNLFGFGPTGNSHEGGWTCINFVSCKGCSEQLISYVGFNEYYNSLYRLTEQGLAHIRTDNLT</sequence>